<evidence type="ECO:0000259" key="4">
    <source>
        <dbReference type="PROSITE" id="PS51504"/>
    </source>
</evidence>
<name>A0A059AGE8_EUCGR</name>
<reference evidence="5" key="1">
    <citation type="submission" date="2013-07" db="EMBL/GenBank/DDBJ databases">
        <title>The genome of Eucalyptus grandis.</title>
        <authorList>
            <person name="Schmutz J."/>
            <person name="Hayes R."/>
            <person name="Myburg A."/>
            <person name="Tuskan G."/>
            <person name="Grattapaglia D."/>
            <person name="Rokhsar D.S."/>
        </authorList>
    </citation>
    <scope>NUCLEOTIDE SEQUENCE</scope>
    <source>
        <tissue evidence="5">Leaf extractions</tissue>
    </source>
</reference>
<dbReference type="InParanoid" id="A0A059AGE8"/>
<dbReference type="Gene3D" id="1.10.10.10">
    <property type="entry name" value="Winged helix-like DNA-binding domain superfamily/Winged helix DNA-binding domain"/>
    <property type="match status" value="1"/>
</dbReference>
<accession>A0A059AGE8</accession>
<dbReference type="PANTHER" id="PTHR11467">
    <property type="entry name" value="HISTONE H1"/>
    <property type="match status" value="1"/>
</dbReference>
<keyword evidence="3" id="KW-0539">Nucleus</keyword>
<dbReference type="SUPFAM" id="SSF46785">
    <property type="entry name" value="Winged helix' DNA-binding domain"/>
    <property type="match status" value="1"/>
</dbReference>
<evidence type="ECO:0000313" key="5">
    <source>
        <dbReference type="EMBL" id="KCW53132.1"/>
    </source>
</evidence>
<dbReference type="AlphaFoldDB" id="A0A059AGE8"/>
<dbReference type="GO" id="GO:0030261">
    <property type="term" value="P:chromosome condensation"/>
    <property type="evidence" value="ECO:0000318"/>
    <property type="project" value="GO_Central"/>
</dbReference>
<dbReference type="GO" id="GO:0000786">
    <property type="term" value="C:nucleosome"/>
    <property type="evidence" value="ECO:0007669"/>
    <property type="project" value="InterPro"/>
</dbReference>
<evidence type="ECO:0000256" key="1">
    <source>
        <dbReference type="ARBA" id="ARBA00004123"/>
    </source>
</evidence>
<organism evidence="5">
    <name type="scientific">Eucalyptus grandis</name>
    <name type="common">Flooded gum</name>
    <dbReference type="NCBI Taxonomy" id="71139"/>
    <lineage>
        <taxon>Eukaryota</taxon>
        <taxon>Viridiplantae</taxon>
        <taxon>Streptophyta</taxon>
        <taxon>Embryophyta</taxon>
        <taxon>Tracheophyta</taxon>
        <taxon>Spermatophyta</taxon>
        <taxon>Magnoliopsida</taxon>
        <taxon>eudicotyledons</taxon>
        <taxon>Gunneridae</taxon>
        <taxon>Pentapetalae</taxon>
        <taxon>rosids</taxon>
        <taxon>malvids</taxon>
        <taxon>Myrtales</taxon>
        <taxon>Myrtaceae</taxon>
        <taxon>Myrtoideae</taxon>
        <taxon>Eucalypteae</taxon>
        <taxon>Eucalyptus</taxon>
    </lineage>
</organism>
<feature type="domain" description="H15" evidence="4">
    <location>
        <begin position="75"/>
        <end position="145"/>
    </location>
</feature>
<dbReference type="Gramene" id="KCW53132">
    <property type="protein sequence ID" value="KCW53132"/>
    <property type="gene ID" value="EUGRSUZ_J02424"/>
</dbReference>
<protein>
    <recommendedName>
        <fullName evidence="4">H15 domain-containing protein</fullName>
    </recommendedName>
</protein>
<dbReference type="GO" id="GO:0045910">
    <property type="term" value="P:negative regulation of DNA recombination"/>
    <property type="evidence" value="ECO:0000318"/>
    <property type="project" value="GO_Central"/>
</dbReference>
<dbReference type="EMBL" id="KK198762">
    <property type="protein sequence ID" value="KCW53132.1"/>
    <property type="molecule type" value="Genomic_DNA"/>
</dbReference>
<evidence type="ECO:0000256" key="2">
    <source>
        <dbReference type="ARBA" id="ARBA00023125"/>
    </source>
</evidence>
<dbReference type="InterPro" id="IPR036390">
    <property type="entry name" value="WH_DNA-bd_sf"/>
</dbReference>
<dbReference type="PANTHER" id="PTHR11467:SF109">
    <property type="entry name" value="H15 DOMAIN-CONTAINING PROTEIN"/>
    <property type="match status" value="1"/>
</dbReference>
<dbReference type="GO" id="GO:0005634">
    <property type="term" value="C:nucleus"/>
    <property type="evidence" value="ECO:0000318"/>
    <property type="project" value="GO_Central"/>
</dbReference>
<comment type="subcellular location">
    <subcellularLocation>
        <location evidence="1">Nucleus</location>
    </subcellularLocation>
</comment>
<keyword evidence="2" id="KW-0238">DNA-binding</keyword>
<dbReference type="GO" id="GO:0003690">
    <property type="term" value="F:double-stranded DNA binding"/>
    <property type="evidence" value="ECO:0000318"/>
    <property type="project" value="GO_Central"/>
</dbReference>
<proteinExistence type="predicted"/>
<dbReference type="GO" id="GO:0006334">
    <property type="term" value="P:nucleosome assembly"/>
    <property type="evidence" value="ECO:0007669"/>
    <property type="project" value="InterPro"/>
</dbReference>
<dbReference type="SMART" id="SM00526">
    <property type="entry name" value="H15"/>
    <property type="match status" value="1"/>
</dbReference>
<gene>
    <name evidence="5" type="ORF">EUGRSUZ_J02424</name>
</gene>
<dbReference type="GO" id="GO:0005730">
    <property type="term" value="C:nucleolus"/>
    <property type="evidence" value="ECO:0000318"/>
    <property type="project" value="GO_Central"/>
</dbReference>
<sequence length="145" mass="15701">MGAATTARPPPSSTLALPLTAELSPSSQERIRKLADVVLANLAKLGPTNGMPASHSRNSIEERLSKLFPTFQTPNHPTYALMIRRAIQELNEEGGSSEESISKFIKAEYQDLPWGHASLLSHHLMKLSECGEIISAPGIEVSSKL</sequence>
<dbReference type="PROSITE" id="PS51504">
    <property type="entry name" value="H15"/>
    <property type="match status" value="1"/>
</dbReference>
<dbReference type="InterPro" id="IPR036388">
    <property type="entry name" value="WH-like_DNA-bd_sf"/>
</dbReference>
<dbReference type="Pfam" id="PF00538">
    <property type="entry name" value="Linker_histone"/>
    <property type="match status" value="1"/>
</dbReference>
<dbReference type="InterPro" id="IPR005818">
    <property type="entry name" value="Histone_H1/H5_H15"/>
</dbReference>
<dbReference type="GO" id="GO:0031492">
    <property type="term" value="F:nucleosomal DNA binding"/>
    <property type="evidence" value="ECO:0000318"/>
    <property type="project" value="GO_Central"/>
</dbReference>
<dbReference type="OMA" id="TECNLSH"/>
<evidence type="ECO:0000256" key="3">
    <source>
        <dbReference type="ARBA" id="ARBA00023242"/>
    </source>
</evidence>
<dbReference type="STRING" id="71139.A0A059AGE8"/>